<sequence length="698" mass="77124">MAPKRNNNNKNGDGHKKNGENGDEKHRVSKPHSRKKVKGKSSLIGAQGTCASESTDRDSNSSGGSEKTGVVYYTAFSRYRNAFPYLDENGVLRPPKSPILEFSSSSGTAGQSEQLANTASPTDPLQERRAQAQQGQAQAPQEALSQESQSLHMAAPAVSSHTSSEEQHQHQHQHQHEHQHEHQQQHQHEHQHEHQHQHQHQHQHEHQHEHQQQHQHEHQQQHQHRHQQHQQRGLPRSSSGTASTTDPRTRHSNYRQYHKQQSGSSWPIRATDSASTAEPSSDHAGQQEQQQHDSPRPFSGTASTTGPHALHTRHQQHPEEVHFGRNTSVAGSSQPSSQQQPRPGFSAGGYQQPSDSQQPAGSRQRTGNQEPLGRTFVSENEQPTSRQQNPALQHRQYPDYHQPQQSSGAINAAERHGHHITTIQQLHRTLWTPDVASHTVSIHHGHPSHNQETQTPPQSAHLASDGHYQAPHSGSYVSRAPPLSPGGSQASGAGHFPPGGHHQVIHTTSYVSRPPPLFSSGHHQPSTLQASGAGPLPHGSYHQATANDAQQQQVQTVSTVSASFCAHPPTQQHEQQHPRLQDEQLQLPTPAPLAGSGDDQNTQPQHNQRPSAQNAREPTPTSTLFPSLTDIYPPQPSVGVQTGSPHSYVYHQVRLQSMFAPSQEESQRQGGHRDPRRRTGQGPNQSLNHGPSQNPRQN</sequence>
<dbReference type="EMBL" id="JABSNW010000005">
    <property type="protein sequence ID" value="KAL2887304.1"/>
    <property type="molecule type" value="Genomic_DNA"/>
</dbReference>
<dbReference type="RefSeq" id="XP_070858484.1">
    <property type="nucleotide sequence ID" value="XM_071003231.1"/>
</dbReference>
<organism evidence="2 3">
    <name type="scientific">Ceratocystis lukuohia</name>
    <dbReference type="NCBI Taxonomy" id="2019550"/>
    <lineage>
        <taxon>Eukaryota</taxon>
        <taxon>Fungi</taxon>
        <taxon>Dikarya</taxon>
        <taxon>Ascomycota</taxon>
        <taxon>Pezizomycotina</taxon>
        <taxon>Sordariomycetes</taxon>
        <taxon>Hypocreomycetidae</taxon>
        <taxon>Microascales</taxon>
        <taxon>Ceratocystidaceae</taxon>
        <taxon>Ceratocystis</taxon>
    </lineage>
</organism>
<feature type="compositionally biased region" description="Basic residues" evidence="1">
    <location>
        <begin position="27"/>
        <end position="39"/>
    </location>
</feature>
<feature type="compositionally biased region" description="Low complexity" evidence="1">
    <location>
        <begin position="543"/>
        <end position="555"/>
    </location>
</feature>
<feature type="compositionally biased region" description="Low complexity" evidence="1">
    <location>
        <begin position="1"/>
        <end position="11"/>
    </location>
</feature>
<reference evidence="2 3" key="1">
    <citation type="submission" date="2020-05" db="EMBL/GenBank/DDBJ databases">
        <title>Ceratocystis lukuohia genome.</title>
        <authorList>
            <person name="Harrington T.C."/>
            <person name="Kim K."/>
            <person name="Mayers C.G."/>
        </authorList>
    </citation>
    <scope>NUCLEOTIDE SEQUENCE [LARGE SCALE GENOMIC DNA]</scope>
    <source>
        <strain evidence="2 3">C4212</strain>
    </source>
</reference>
<feature type="compositionally biased region" description="Polar residues" evidence="1">
    <location>
        <begin position="236"/>
        <end position="246"/>
    </location>
</feature>
<feature type="compositionally biased region" description="Polar residues" evidence="1">
    <location>
        <begin position="102"/>
        <end position="123"/>
    </location>
</feature>
<accession>A0ABR4MGA9</accession>
<feature type="region of interest" description="Disordered" evidence="1">
    <location>
        <begin position="440"/>
        <end position="555"/>
    </location>
</feature>
<gene>
    <name evidence="2" type="ORF">HOO65_050425</name>
</gene>
<feature type="compositionally biased region" description="Polar residues" evidence="1">
    <location>
        <begin position="448"/>
        <end position="458"/>
    </location>
</feature>
<feature type="compositionally biased region" description="Polar residues" evidence="1">
    <location>
        <begin position="272"/>
        <end position="289"/>
    </location>
</feature>
<evidence type="ECO:0000313" key="3">
    <source>
        <dbReference type="Proteomes" id="UP001610728"/>
    </source>
</evidence>
<protein>
    <submittedName>
        <fullName evidence="2">Uncharacterized protein</fullName>
    </submittedName>
</protein>
<feature type="compositionally biased region" description="Low complexity" evidence="1">
    <location>
        <begin position="618"/>
        <end position="629"/>
    </location>
</feature>
<evidence type="ECO:0000313" key="2">
    <source>
        <dbReference type="EMBL" id="KAL2887304.1"/>
    </source>
</evidence>
<feature type="compositionally biased region" description="Basic and acidic residues" evidence="1">
    <location>
        <begin position="163"/>
        <end position="220"/>
    </location>
</feature>
<proteinExistence type="predicted"/>
<feature type="compositionally biased region" description="Basic and acidic residues" evidence="1">
    <location>
        <begin position="12"/>
        <end position="26"/>
    </location>
</feature>
<evidence type="ECO:0000256" key="1">
    <source>
        <dbReference type="SAM" id="MobiDB-lite"/>
    </source>
</evidence>
<feature type="region of interest" description="Disordered" evidence="1">
    <location>
        <begin position="86"/>
        <end position="370"/>
    </location>
</feature>
<feature type="region of interest" description="Disordered" evidence="1">
    <location>
        <begin position="1"/>
        <end position="67"/>
    </location>
</feature>
<name>A0ABR4MGA9_9PEZI</name>
<feature type="compositionally biased region" description="Polar residues" evidence="1">
    <location>
        <begin position="349"/>
        <end position="369"/>
    </location>
</feature>
<feature type="compositionally biased region" description="Low complexity" evidence="1">
    <location>
        <begin position="131"/>
        <end position="143"/>
    </location>
</feature>
<feature type="compositionally biased region" description="Polar residues" evidence="1">
    <location>
        <begin position="681"/>
        <end position="698"/>
    </location>
</feature>
<feature type="compositionally biased region" description="Low complexity" evidence="1">
    <location>
        <begin position="332"/>
        <end position="341"/>
    </location>
</feature>
<comment type="caution">
    <text evidence="2">The sequence shown here is derived from an EMBL/GenBank/DDBJ whole genome shotgun (WGS) entry which is preliminary data.</text>
</comment>
<feature type="compositionally biased region" description="Polar residues" evidence="1">
    <location>
        <begin position="521"/>
        <end position="530"/>
    </location>
</feature>
<dbReference type="Proteomes" id="UP001610728">
    <property type="component" value="Unassembled WGS sequence"/>
</dbReference>
<feature type="region of interest" description="Disordered" evidence="1">
    <location>
        <begin position="588"/>
        <end position="698"/>
    </location>
</feature>
<dbReference type="GeneID" id="98119037"/>
<keyword evidence="3" id="KW-1185">Reference proteome</keyword>
<feature type="compositionally biased region" description="Polar residues" evidence="1">
    <location>
        <begin position="598"/>
        <end position="616"/>
    </location>
</feature>